<dbReference type="InterPro" id="IPR055510">
    <property type="entry name" value="DUF7083"/>
</dbReference>
<keyword evidence="5" id="KW-0378">Hydrolase</keyword>
<dbReference type="PROSITE" id="PS50158">
    <property type="entry name" value="ZF_CCHC"/>
    <property type="match status" value="1"/>
</dbReference>
<dbReference type="GO" id="GO:0003723">
    <property type="term" value="F:RNA binding"/>
    <property type="evidence" value="ECO:0007669"/>
    <property type="project" value="UniProtKB-KW"/>
</dbReference>
<dbReference type="InterPro" id="IPR001969">
    <property type="entry name" value="Aspartic_peptidase_AS"/>
</dbReference>
<keyword evidence="4" id="KW-0548">Nucleotidyltransferase</keyword>
<dbReference type="InterPro" id="IPR001878">
    <property type="entry name" value="Znf_CCHC"/>
</dbReference>
<accession>A0ABD2IA37</accession>
<dbReference type="CDD" id="cd01647">
    <property type="entry name" value="RT_LTR"/>
    <property type="match status" value="1"/>
</dbReference>
<feature type="domain" description="Reverse transcriptase" evidence="16">
    <location>
        <begin position="480"/>
        <end position="695"/>
    </location>
</feature>
<feature type="region of interest" description="Disordered" evidence="14">
    <location>
        <begin position="228"/>
        <end position="263"/>
    </location>
</feature>
<dbReference type="GO" id="GO:0008270">
    <property type="term" value="F:zinc ion binding"/>
    <property type="evidence" value="ECO:0007669"/>
    <property type="project" value="UniProtKB-KW"/>
</dbReference>
<dbReference type="SUPFAM" id="SSF56672">
    <property type="entry name" value="DNA/RNA polymerases"/>
    <property type="match status" value="1"/>
</dbReference>
<evidence type="ECO:0000313" key="17">
    <source>
        <dbReference type="EMBL" id="KAL3074705.1"/>
    </source>
</evidence>
<dbReference type="GO" id="GO:0015074">
    <property type="term" value="P:DNA integration"/>
    <property type="evidence" value="ECO:0007669"/>
    <property type="project" value="UniProtKB-KW"/>
</dbReference>
<dbReference type="FunFam" id="3.30.70.270:FF:000003">
    <property type="entry name" value="Transposon Ty3-G Gag-Pol polyprotein"/>
    <property type="match status" value="1"/>
</dbReference>
<dbReference type="Pfam" id="PF23309">
    <property type="entry name" value="DUF7083"/>
    <property type="match status" value="1"/>
</dbReference>
<reference evidence="17 18" key="1">
    <citation type="submission" date="2024-10" db="EMBL/GenBank/DDBJ databases">
        <authorList>
            <person name="Kim D."/>
        </authorList>
    </citation>
    <scope>NUCLEOTIDE SEQUENCE [LARGE SCALE GENOMIC DNA]</scope>
    <source>
        <strain evidence="17">BH-2024</strain>
    </source>
</reference>
<keyword evidence="6" id="KW-0064">Aspartyl protease</keyword>
<keyword evidence="7" id="KW-0255">Endonuclease</keyword>
<evidence type="ECO:0000256" key="4">
    <source>
        <dbReference type="ARBA" id="ARBA00022695"/>
    </source>
</evidence>
<evidence type="ECO:0000256" key="3">
    <source>
        <dbReference type="ARBA" id="ARBA00022679"/>
    </source>
</evidence>
<dbReference type="GO" id="GO:0004519">
    <property type="term" value="F:endonuclease activity"/>
    <property type="evidence" value="ECO:0007669"/>
    <property type="project" value="UniProtKB-KW"/>
</dbReference>
<keyword evidence="10" id="KW-0229">DNA integration</keyword>
<dbReference type="GO" id="GO:0004190">
    <property type="term" value="F:aspartic-type endopeptidase activity"/>
    <property type="evidence" value="ECO:0007669"/>
    <property type="project" value="UniProtKB-KW"/>
</dbReference>
<evidence type="ECO:0000259" key="15">
    <source>
        <dbReference type="PROSITE" id="PS50158"/>
    </source>
</evidence>
<keyword evidence="11" id="KW-0238">DNA-binding</keyword>
<keyword evidence="13" id="KW-0862">Zinc</keyword>
<keyword evidence="8" id="KW-0460">Magnesium</keyword>
<dbReference type="InterPro" id="IPR043502">
    <property type="entry name" value="DNA/RNA_pol_sf"/>
</dbReference>
<dbReference type="InterPro" id="IPR043128">
    <property type="entry name" value="Rev_trsase/Diguanyl_cyclase"/>
</dbReference>
<evidence type="ECO:0000256" key="12">
    <source>
        <dbReference type="ARBA" id="ARBA00023268"/>
    </source>
</evidence>
<keyword evidence="2" id="KW-0645">Protease</keyword>
<dbReference type="FunFam" id="3.10.10.10:FF:000003">
    <property type="entry name" value="Retrovirus-related Pol polyprotein from transposon 297-like Protein"/>
    <property type="match status" value="1"/>
</dbReference>
<dbReference type="PANTHER" id="PTHR37984:SF5">
    <property type="entry name" value="PROTEIN NYNRIN-LIKE"/>
    <property type="match status" value="1"/>
</dbReference>
<dbReference type="Gene3D" id="3.10.10.10">
    <property type="entry name" value="HIV Type 1 Reverse Transcriptase, subunit A, domain 1"/>
    <property type="match status" value="1"/>
</dbReference>
<dbReference type="FunFam" id="3.30.70.270:FF:000020">
    <property type="entry name" value="Transposon Tf2-6 polyprotein-like Protein"/>
    <property type="match status" value="1"/>
</dbReference>
<dbReference type="Gene3D" id="3.30.70.270">
    <property type="match status" value="2"/>
</dbReference>
<evidence type="ECO:0000256" key="5">
    <source>
        <dbReference type="ARBA" id="ARBA00022722"/>
    </source>
</evidence>
<organism evidence="17 18">
    <name type="scientific">Heterodera trifolii</name>
    <dbReference type="NCBI Taxonomy" id="157864"/>
    <lineage>
        <taxon>Eukaryota</taxon>
        <taxon>Metazoa</taxon>
        <taxon>Ecdysozoa</taxon>
        <taxon>Nematoda</taxon>
        <taxon>Chromadorea</taxon>
        <taxon>Rhabditida</taxon>
        <taxon>Tylenchina</taxon>
        <taxon>Tylenchomorpha</taxon>
        <taxon>Tylenchoidea</taxon>
        <taxon>Heteroderidae</taxon>
        <taxon>Heteroderinae</taxon>
        <taxon>Heterodera</taxon>
    </lineage>
</organism>
<evidence type="ECO:0000256" key="10">
    <source>
        <dbReference type="ARBA" id="ARBA00022908"/>
    </source>
</evidence>
<dbReference type="PROSITE" id="PS50878">
    <property type="entry name" value="RT_POL"/>
    <property type="match status" value="1"/>
</dbReference>
<sequence length="1747" mass="195941">MAQPTAQELLKLIADQQTAMTQQQQQIAQLLALQQTQKADTVLTLPDVAIFEPSDDKSRISEWLKRAQFTIDCVSPNASDAVKVKAIMNKLSEAAFSEYTKFCLPEPVTSFSLDTTVKKLEKLFAKPQSIFIDRFECLIARKGEGEDFRSFVNRHKRLITDFKFSDLKEQQFYVLMLLTALKSHGDAALRQRILSKLTADGDNITYDAVVEDCMNFMTTIAEAKVIESSSSGNQRNHAVNTVHPKREKPKYERPKSQQSTKTEQQKCWRCGQTNHHHAACPQKGYKCRKCSQNGHIESRCEAVQEWRKKNAKSWLKKNVGNVHIVTVNIGTTAKPTAKSTLLRVKVSFQGKVIEFVLDSGAEVNVINEMTYKLIGSPTIKACKEKAVLYDGSTRSFIGKGTGIFEFNGIDVEQEFYVAGKDSLNLLSIQTMDAFGLLDELKEKISSKRVNMCKGGKKDNAPIRPKGTQVSEYLAKLKKAFPDVFKEELGFCTKAKANLVLKPDTQPIFRKARPVPHNSREVVEKELERLESLQIITKVEHTDWAAPILIVKKADGSARMCIDYSTCLNNALLDHQHHFRCQMTFLRHAYLQIELTAEAKKLCTIATHRGYYQFNRLPFGVKTAPGIFQSVMDKLLAGLEFATAYLDDIIIVSKTKDEHFQNLEKVFDRIQSWGFRVKMDKCSFFQEQIKYLGQIIDKDGRRPDPSKIAAIANMPAPNDVPSLRTFLGMVNHYQQFVKNMRFVRQPLDDLLKKDKDWDWSKECQEAFIKIKEILSSDLLLTHYDPKLEIIVAADASDHGIGAVIYHRFPNGAIKAIEHVSSSLTPAERNYSQIEKEGLALIFAVRKFHKMIYGRKFILQTDHKPLLAIFGNKKGIRQMSANRLLRWSLMLLAYDFEIELIAKSTSPEEDRVIASMEFEKEAENFFINTLETVSLSSKDLISAGNEDETIKKVAQLVQPMLINASRQQLAEPFCADGTHKLQFLNGCIAALGQPLPPLCLKVVSIDHRTAQQTPAGPLAVTNCVLRTGDGHRVEASGWQAHAGVLADLCVGSAYWFTNCVARARYQRLGCWYRIGLGGPNALVVPHVAPEPMPSAQPMPSVQTGAGVTVPVQLGPQASRDIDVVGIDNDAGRPIEECFVIERTTAMRNAPRNTRGEICELRFLPLEDAERPDLLIEALIQHLLDRVLEGQPRPSLIGLQVHPPGFDRRYVIRLRPPEQNNAATLAAAIERLNEQSAAGIDLLAGKDDHQSAGCACDYAAEHHVSHKVQSLIRVINPDDRLCLARAVLLGLRDRETRMAGGGGRAAFSAYAIRQDQHGADAADLLTNAGIALNKHTYTLDDVRQLQQWLTNQHGVGQIWLVVFEKEQEYRIVFKGDGNAARFNLCLLLERAHFNYVGRIEQLFKVPGYCIDCERRADARYHASGCKVACRLCLRFGAGYPCKSEQLPNGESSARRCNECGFVFPCDDCFNYHLVNQAPDPLDGRGLRQRRTLCQWRRFCRDCGRVAYLGLHQCPPLGQADKGAQDCRLCAGPHMNDQPCFIQPLGPGHARAARVNNSINIDVASEDDDDNDSDEDDDDEQPLRFCFFDAETSQDRPLQLNNNNQVAQKHVPLLIVAEVICDRCIKAGISVHDGHGQRALGCVCMCGSVRGQQMRQWMSPPFANAPRDNTPSPPGAPLYNFRRLFFHSFDNAAADPVDQFLDYLTRHGPKNAHTVCIAHNGGKYDFHLVLEALHRRSMPPKRLCTTGHYNV</sequence>
<dbReference type="InterPro" id="IPR021109">
    <property type="entry name" value="Peptidase_aspartic_dom_sf"/>
</dbReference>
<keyword evidence="13" id="KW-0863">Zinc-finger</keyword>
<dbReference type="InterPro" id="IPR050951">
    <property type="entry name" value="Retrovirus_Pol_polyprotein"/>
</dbReference>
<dbReference type="Gene3D" id="4.10.60.10">
    <property type="entry name" value="Zinc finger, CCHC-type"/>
    <property type="match status" value="1"/>
</dbReference>
<evidence type="ECO:0000256" key="1">
    <source>
        <dbReference type="ARBA" id="ARBA00012493"/>
    </source>
</evidence>
<feature type="domain" description="CCHC-type" evidence="15">
    <location>
        <begin position="266"/>
        <end position="282"/>
    </location>
</feature>
<evidence type="ECO:0000256" key="6">
    <source>
        <dbReference type="ARBA" id="ARBA00022750"/>
    </source>
</evidence>
<evidence type="ECO:0000256" key="14">
    <source>
        <dbReference type="SAM" id="MobiDB-lite"/>
    </source>
</evidence>
<evidence type="ECO:0000256" key="7">
    <source>
        <dbReference type="ARBA" id="ARBA00022759"/>
    </source>
</evidence>
<dbReference type="InterPro" id="IPR000477">
    <property type="entry name" value="RT_dom"/>
</dbReference>
<feature type="compositionally biased region" description="Polar residues" evidence="14">
    <location>
        <begin position="228"/>
        <end position="239"/>
    </location>
</feature>
<dbReference type="Gene3D" id="2.40.70.10">
    <property type="entry name" value="Acid Proteases"/>
    <property type="match status" value="1"/>
</dbReference>
<dbReference type="EC" id="2.7.7.49" evidence="1"/>
<dbReference type="PANTHER" id="PTHR37984">
    <property type="entry name" value="PROTEIN CBG26694"/>
    <property type="match status" value="1"/>
</dbReference>
<dbReference type="InterPro" id="IPR036875">
    <property type="entry name" value="Znf_CCHC_sf"/>
</dbReference>
<comment type="caution">
    <text evidence="17">The sequence shown here is derived from an EMBL/GenBank/DDBJ whole genome shotgun (WGS) entry which is preliminary data.</text>
</comment>
<keyword evidence="5" id="KW-0540">Nuclease</keyword>
<evidence type="ECO:0000256" key="9">
    <source>
        <dbReference type="ARBA" id="ARBA00022884"/>
    </source>
</evidence>
<dbReference type="GO" id="GO:0006508">
    <property type="term" value="P:proteolysis"/>
    <property type="evidence" value="ECO:0007669"/>
    <property type="project" value="UniProtKB-KW"/>
</dbReference>
<dbReference type="Pfam" id="PF17919">
    <property type="entry name" value="RT_RNaseH_2"/>
    <property type="match status" value="1"/>
</dbReference>
<name>A0ABD2IA37_9BILA</name>
<keyword evidence="3" id="KW-0808">Transferase</keyword>
<evidence type="ECO:0000256" key="8">
    <source>
        <dbReference type="ARBA" id="ARBA00022842"/>
    </source>
</evidence>
<dbReference type="GO" id="GO:0019899">
    <property type="term" value="F:enzyme binding"/>
    <property type="evidence" value="ECO:0007669"/>
    <property type="project" value="UniProtKB-ARBA"/>
</dbReference>
<gene>
    <name evidence="17" type="ORF">niasHT_037570</name>
</gene>
<protein>
    <recommendedName>
        <fullName evidence="1">RNA-directed DNA polymerase</fullName>
        <ecNumber evidence="1">2.7.7.49</ecNumber>
    </recommendedName>
</protein>
<evidence type="ECO:0000256" key="13">
    <source>
        <dbReference type="PROSITE-ProRule" id="PRU00047"/>
    </source>
</evidence>
<dbReference type="SUPFAM" id="SSF57756">
    <property type="entry name" value="Retrovirus zinc finger-like domains"/>
    <property type="match status" value="1"/>
</dbReference>
<evidence type="ECO:0000313" key="18">
    <source>
        <dbReference type="Proteomes" id="UP001620626"/>
    </source>
</evidence>
<evidence type="ECO:0000259" key="16">
    <source>
        <dbReference type="PROSITE" id="PS50878"/>
    </source>
</evidence>
<dbReference type="CDD" id="cd09274">
    <property type="entry name" value="RNase_HI_RT_Ty3"/>
    <property type="match status" value="1"/>
</dbReference>
<dbReference type="SMART" id="SM00343">
    <property type="entry name" value="ZnF_C2HC"/>
    <property type="match status" value="2"/>
</dbReference>
<evidence type="ECO:0000256" key="2">
    <source>
        <dbReference type="ARBA" id="ARBA00022670"/>
    </source>
</evidence>
<dbReference type="GO" id="GO:0003677">
    <property type="term" value="F:DNA binding"/>
    <property type="evidence" value="ECO:0007669"/>
    <property type="project" value="UniProtKB-KW"/>
</dbReference>
<keyword evidence="18" id="KW-1185">Reference proteome</keyword>
<keyword evidence="13" id="KW-0479">Metal-binding</keyword>
<dbReference type="PROSITE" id="PS00141">
    <property type="entry name" value="ASP_PROTEASE"/>
    <property type="match status" value="1"/>
</dbReference>
<keyword evidence="12" id="KW-0511">Multifunctional enzyme</keyword>
<dbReference type="InterPro" id="IPR041577">
    <property type="entry name" value="RT_RNaseH_2"/>
</dbReference>
<dbReference type="SUPFAM" id="SSF50630">
    <property type="entry name" value="Acid proteases"/>
    <property type="match status" value="1"/>
</dbReference>
<evidence type="ECO:0000256" key="11">
    <source>
        <dbReference type="ARBA" id="ARBA00023125"/>
    </source>
</evidence>
<dbReference type="EMBL" id="JBICBT010001291">
    <property type="protein sequence ID" value="KAL3074705.1"/>
    <property type="molecule type" value="Genomic_DNA"/>
</dbReference>
<dbReference type="Pfam" id="PF00078">
    <property type="entry name" value="RVT_1"/>
    <property type="match status" value="1"/>
</dbReference>
<proteinExistence type="predicted"/>
<dbReference type="Proteomes" id="UP001620626">
    <property type="component" value="Unassembled WGS sequence"/>
</dbReference>
<dbReference type="GO" id="GO:0003964">
    <property type="term" value="F:RNA-directed DNA polymerase activity"/>
    <property type="evidence" value="ECO:0007669"/>
    <property type="project" value="UniProtKB-EC"/>
</dbReference>
<keyword evidence="9" id="KW-0694">RNA-binding</keyword>